<dbReference type="PANTHER" id="PTHR13359:SF2">
    <property type="entry name" value="LARGE RIBOSOMAL SUBUNIT PROTEIN ML40"/>
    <property type="match status" value="1"/>
</dbReference>
<dbReference type="Proteomes" id="UP001159427">
    <property type="component" value="Unassembled WGS sequence"/>
</dbReference>
<organism evidence="9 10">
    <name type="scientific">Porites evermanni</name>
    <dbReference type="NCBI Taxonomy" id="104178"/>
    <lineage>
        <taxon>Eukaryota</taxon>
        <taxon>Metazoa</taxon>
        <taxon>Cnidaria</taxon>
        <taxon>Anthozoa</taxon>
        <taxon>Hexacorallia</taxon>
        <taxon>Scleractinia</taxon>
        <taxon>Fungiina</taxon>
        <taxon>Poritidae</taxon>
        <taxon>Porites</taxon>
    </lineage>
</organism>
<dbReference type="PANTHER" id="PTHR13359">
    <property type="entry name" value="39S RIBOSOMAL PROTEIN L40, MITOCHONDRIAL"/>
    <property type="match status" value="1"/>
</dbReference>
<comment type="caution">
    <text evidence="9">The sequence shown here is derived from an EMBL/GenBank/DDBJ whole genome shotgun (WGS) entry which is preliminary data.</text>
</comment>
<keyword evidence="10" id="KW-1185">Reference proteome</keyword>
<dbReference type="EMBL" id="CALNXI010005408">
    <property type="protein sequence ID" value="CAH3197612.1"/>
    <property type="molecule type" value="Genomic_DNA"/>
</dbReference>
<evidence type="ECO:0000256" key="5">
    <source>
        <dbReference type="ARBA" id="ARBA00023128"/>
    </source>
</evidence>
<proteinExistence type="inferred from homology"/>
<sequence length="181" mass="21183">MAAFLQKRMFSFFVRSSGLVIRQSLPGRHNPSLKKKKGPTVVNKKKNQPVFRKPTEVVPPVDSESLLNPALLEAPRIRKPVKLSYEEQERRTLLLKQWSRYKMKQHKEELQRIQELQRCREEALKELKKTSLFLYHEAIKVNHDFFPIQFKGPTETPPIPGYMAPDMEENKGDKMKVKAKS</sequence>
<evidence type="ECO:0000256" key="3">
    <source>
        <dbReference type="ARBA" id="ARBA00022946"/>
    </source>
</evidence>
<feature type="compositionally biased region" description="Basic and acidic residues" evidence="8">
    <location>
        <begin position="168"/>
        <end position="181"/>
    </location>
</feature>
<evidence type="ECO:0000313" key="9">
    <source>
        <dbReference type="EMBL" id="CAH3197612.1"/>
    </source>
</evidence>
<dbReference type="Pfam" id="PF09812">
    <property type="entry name" value="MRP-L28"/>
    <property type="match status" value="1"/>
</dbReference>
<evidence type="ECO:0000256" key="7">
    <source>
        <dbReference type="ARBA" id="ARBA00035192"/>
    </source>
</evidence>
<keyword evidence="5" id="KW-0496">Mitochondrion</keyword>
<evidence type="ECO:0000256" key="6">
    <source>
        <dbReference type="ARBA" id="ARBA00023274"/>
    </source>
</evidence>
<dbReference type="Gene3D" id="6.10.250.3440">
    <property type="match status" value="1"/>
</dbReference>
<name>A0ABN8T284_9CNID</name>
<dbReference type="InterPro" id="IPR039145">
    <property type="entry name" value="Ribosomal_mL40_metazoa/plant"/>
</dbReference>
<comment type="similarity">
    <text evidence="2">Belongs to the mitochondrion-specific ribosomal protein mL40 family.</text>
</comment>
<evidence type="ECO:0000256" key="1">
    <source>
        <dbReference type="ARBA" id="ARBA00004173"/>
    </source>
</evidence>
<reference evidence="9 10" key="1">
    <citation type="submission" date="2022-05" db="EMBL/GenBank/DDBJ databases">
        <authorList>
            <consortium name="Genoscope - CEA"/>
            <person name="William W."/>
        </authorList>
    </citation>
    <scope>NUCLEOTIDE SEQUENCE [LARGE SCALE GENOMIC DNA]</scope>
</reference>
<accession>A0ABN8T284</accession>
<feature type="region of interest" description="Disordered" evidence="8">
    <location>
        <begin position="157"/>
        <end position="181"/>
    </location>
</feature>
<comment type="subcellular location">
    <subcellularLocation>
        <location evidence="1">Mitochondrion</location>
    </subcellularLocation>
</comment>
<keyword evidence="3" id="KW-0809">Transit peptide</keyword>
<evidence type="ECO:0000256" key="2">
    <source>
        <dbReference type="ARBA" id="ARBA00009360"/>
    </source>
</evidence>
<evidence type="ECO:0000256" key="4">
    <source>
        <dbReference type="ARBA" id="ARBA00022980"/>
    </source>
</evidence>
<gene>
    <name evidence="9" type="ORF">PEVE_00035173</name>
</gene>
<keyword evidence="6" id="KW-0687">Ribonucleoprotein</keyword>
<evidence type="ECO:0000256" key="8">
    <source>
        <dbReference type="SAM" id="MobiDB-lite"/>
    </source>
</evidence>
<keyword evidence="4" id="KW-0689">Ribosomal protein</keyword>
<dbReference type="InterPro" id="IPR019192">
    <property type="entry name" value="Ribosomal_mL40"/>
</dbReference>
<protein>
    <recommendedName>
        <fullName evidence="7">Large ribosomal subunit protein mL40</fullName>
    </recommendedName>
</protein>
<evidence type="ECO:0000313" key="10">
    <source>
        <dbReference type="Proteomes" id="UP001159427"/>
    </source>
</evidence>